<dbReference type="SUPFAM" id="SSF53822">
    <property type="entry name" value="Periplasmic binding protein-like I"/>
    <property type="match status" value="1"/>
</dbReference>
<evidence type="ECO:0000259" key="4">
    <source>
        <dbReference type="PROSITE" id="PS50932"/>
    </source>
</evidence>
<dbReference type="PROSITE" id="PS00356">
    <property type="entry name" value="HTH_LACI_1"/>
    <property type="match status" value="1"/>
</dbReference>
<dbReference type="InterPro" id="IPR046335">
    <property type="entry name" value="LacI/GalR-like_sensor"/>
</dbReference>
<dbReference type="PROSITE" id="PS50932">
    <property type="entry name" value="HTH_LACI_2"/>
    <property type="match status" value="1"/>
</dbReference>
<sequence>MNSVTLDDVARHAGVSPATVSRYLNNPDIVSERTKLKIEKSISMTGYVPHAAARALASNKSRMIGAIVPSLDNTLFGHSLEEFHQYISNSGYTMVAASSRYDVEEEREQIIQMVAHGVDALLLVGLSRDDGIYDLLNAKGIPYVINWSIDTTLRHPCIGFDNHDAASKVTQYLLDLGHRDFAMISGRLEGNDRAQHRLQGIRDTLSSHGIVMPDSSVIQSPFGVQHGQQGFRTLMSRDKKPTAIICGSDPFAYGAIFESKSMRIDVPRDVSITGFDDTWLAEHLVPALTTLRTPQRRMGVLAAEYLIARLKEQAHPVPALLDVELVVRDSCAPPRS</sequence>
<protein>
    <submittedName>
        <fullName evidence="5">LacI family DNA-binding transcriptional regulator</fullName>
    </submittedName>
</protein>
<dbReference type="GO" id="GO:0000976">
    <property type="term" value="F:transcription cis-regulatory region binding"/>
    <property type="evidence" value="ECO:0007669"/>
    <property type="project" value="TreeGrafter"/>
</dbReference>
<organism evidence="5 6">
    <name type="scientific">Cobetia amphilecti</name>
    <dbReference type="NCBI Taxonomy" id="1055104"/>
    <lineage>
        <taxon>Bacteria</taxon>
        <taxon>Pseudomonadati</taxon>
        <taxon>Pseudomonadota</taxon>
        <taxon>Gammaproteobacteria</taxon>
        <taxon>Oceanospirillales</taxon>
        <taxon>Halomonadaceae</taxon>
        <taxon>Cobetia</taxon>
    </lineage>
</organism>
<dbReference type="Pfam" id="PF00356">
    <property type="entry name" value="LacI"/>
    <property type="match status" value="1"/>
</dbReference>
<proteinExistence type="predicted"/>
<name>A0AAP4WWN8_9GAMM</name>
<keyword evidence="1" id="KW-0805">Transcription regulation</keyword>
<dbReference type="InterPro" id="IPR010982">
    <property type="entry name" value="Lambda_DNA-bd_dom_sf"/>
</dbReference>
<dbReference type="Pfam" id="PF13377">
    <property type="entry name" value="Peripla_BP_3"/>
    <property type="match status" value="1"/>
</dbReference>
<accession>A0AAP4WWN8</accession>
<dbReference type="Proteomes" id="UP001170481">
    <property type="component" value="Unassembled WGS sequence"/>
</dbReference>
<evidence type="ECO:0000313" key="5">
    <source>
        <dbReference type="EMBL" id="MDO6671377.1"/>
    </source>
</evidence>
<dbReference type="PRINTS" id="PR00036">
    <property type="entry name" value="HTHLACI"/>
</dbReference>
<feature type="domain" description="HTH lacI-type" evidence="4">
    <location>
        <begin position="4"/>
        <end position="58"/>
    </location>
</feature>
<dbReference type="RefSeq" id="WP_303593033.1">
    <property type="nucleotide sequence ID" value="NZ_JAUORK010000004.1"/>
</dbReference>
<evidence type="ECO:0000256" key="1">
    <source>
        <dbReference type="ARBA" id="ARBA00023015"/>
    </source>
</evidence>
<dbReference type="EMBL" id="JAUORK010000004">
    <property type="protein sequence ID" value="MDO6671377.1"/>
    <property type="molecule type" value="Genomic_DNA"/>
</dbReference>
<dbReference type="GO" id="GO:0003700">
    <property type="term" value="F:DNA-binding transcription factor activity"/>
    <property type="evidence" value="ECO:0007669"/>
    <property type="project" value="TreeGrafter"/>
</dbReference>
<dbReference type="AlphaFoldDB" id="A0AAP4WWN8"/>
<dbReference type="SUPFAM" id="SSF47413">
    <property type="entry name" value="lambda repressor-like DNA-binding domains"/>
    <property type="match status" value="1"/>
</dbReference>
<dbReference type="InterPro" id="IPR000843">
    <property type="entry name" value="HTH_LacI"/>
</dbReference>
<comment type="caution">
    <text evidence="5">The sequence shown here is derived from an EMBL/GenBank/DDBJ whole genome shotgun (WGS) entry which is preliminary data.</text>
</comment>
<keyword evidence="2 5" id="KW-0238">DNA-binding</keyword>
<dbReference type="SMART" id="SM00354">
    <property type="entry name" value="HTH_LACI"/>
    <property type="match status" value="1"/>
</dbReference>
<gene>
    <name evidence="5" type="ORF">Q4535_04520</name>
</gene>
<dbReference type="InterPro" id="IPR028082">
    <property type="entry name" value="Peripla_BP_I"/>
</dbReference>
<dbReference type="Gene3D" id="1.10.260.40">
    <property type="entry name" value="lambda repressor-like DNA-binding domains"/>
    <property type="match status" value="1"/>
</dbReference>
<evidence type="ECO:0000313" key="6">
    <source>
        <dbReference type="Proteomes" id="UP001170481"/>
    </source>
</evidence>
<dbReference type="PANTHER" id="PTHR30146:SF138">
    <property type="entry name" value="TRANSCRIPTIONAL REGULATORY PROTEIN"/>
    <property type="match status" value="1"/>
</dbReference>
<keyword evidence="3" id="KW-0804">Transcription</keyword>
<evidence type="ECO:0000256" key="3">
    <source>
        <dbReference type="ARBA" id="ARBA00023163"/>
    </source>
</evidence>
<evidence type="ECO:0000256" key="2">
    <source>
        <dbReference type="ARBA" id="ARBA00023125"/>
    </source>
</evidence>
<dbReference type="Gene3D" id="3.40.50.2300">
    <property type="match status" value="2"/>
</dbReference>
<dbReference type="CDD" id="cd01392">
    <property type="entry name" value="HTH_LacI"/>
    <property type="match status" value="1"/>
</dbReference>
<reference evidence="5" key="1">
    <citation type="submission" date="2023-07" db="EMBL/GenBank/DDBJ databases">
        <title>Genome content predicts the carbon catabolic preferences of heterotrophic bacteria.</title>
        <authorList>
            <person name="Gralka M."/>
        </authorList>
    </citation>
    <scope>NUCLEOTIDE SEQUENCE</scope>
    <source>
        <strain evidence="5">C2R13</strain>
    </source>
</reference>
<dbReference type="PANTHER" id="PTHR30146">
    <property type="entry name" value="LACI-RELATED TRANSCRIPTIONAL REPRESSOR"/>
    <property type="match status" value="1"/>
</dbReference>
<dbReference type="CDD" id="cd06273">
    <property type="entry name" value="PBP1_LacI-like"/>
    <property type="match status" value="1"/>
</dbReference>